<comment type="caution">
    <text evidence="3">The sequence shown here is derived from an EMBL/GenBank/DDBJ whole genome shotgun (WGS) entry which is preliminary data.</text>
</comment>
<feature type="domain" description="RAP" evidence="2">
    <location>
        <begin position="125"/>
        <end position="182"/>
    </location>
</feature>
<evidence type="ECO:0000259" key="2">
    <source>
        <dbReference type="PROSITE" id="PS51286"/>
    </source>
</evidence>
<dbReference type="InterPro" id="IPR013584">
    <property type="entry name" value="RAP"/>
</dbReference>
<evidence type="ECO:0000256" key="1">
    <source>
        <dbReference type="SAM" id="MobiDB-lite"/>
    </source>
</evidence>
<accession>A0ABN9S0P4</accession>
<dbReference type="Proteomes" id="UP001189429">
    <property type="component" value="Unassembled WGS sequence"/>
</dbReference>
<keyword evidence="4" id="KW-1185">Reference proteome</keyword>
<gene>
    <name evidence="3" type="ORF">PCOR1329_LOCUS25443</name>
</gene>
<evidence type="ECO:0000313" key="3">
    <source>
        <dbReference type="EMBL" id="CAK0825279.1"/>
    </source>
</evidence>
<dbReference type="Pfam" id="PF08373">
    <property type="entry name" value="RAP"/>
    <property type="match status" value="1"/>
</dbReference>
<evidence type="ECO:0000313" key="4">
    <source>
        <dbReference type="Proteomes" id="UP001189429"/>
    </source>
</evidence>
<sequence>MTVTELLLRKEHHSFVSALPAFVGRYLEKIRRHAQFDQWSAAAVPQALAPSGPRGSDREEVALAMQKKSSAAAGGSSADVFSSQMHRDVSACLTHLGIVHENGALCGPFLLDIVATDMVNPAKRIVYEINSPHHYYEGTEQLTAEKRLRQRLLGRLGQKLHAVNAHDWRPLTSAQKMKFILELQDAQQEENAKSLKQQAAANVARAPLPAIQLDAAKQLGPFALKSARDLSAKIRVPVPPSQRGLSLSAR</sequence>
<feature type="region of interest" description="Disordered" evidence="1">
    <location>
        <begin position="47"/>
        <end position="68"/>
    </location>
</feature>
<name>A0ABN9S0P4_9DINO</name>
<protein>
    <recommendedName>
        <fullName evidence="2">RAP domain-containing protein</fullName>
    </recommendedName>
</protein>
<organism evidence="3 4">
    <name type="scientific">Prorocentrum cordatum</name>
    <dbReference type="NCBI Taxonomy" id="2364126"/>
    <lineage>
        <taxon>Eukaryota</taxon>
        <taxon>Sar</taxon>
        <taxon>Alveolata</taxon>
        <taxon>Dinophyceae</taxon>
        <taxon>Prorocentrales</taxon>
        <taxon>Prorocentraceae</taxon>
        <taxon>Prorocentrum</taxon>
    </lineage>
</organism>
<dbReference type="SMART" id="SM00952">
    <property type="entry name" value="RAP"/>
    <property type="match status" value="1"/>
</dbReference>
<dbReference type="PROSITE" id="PS51286">
    <property type="entry name" value="RAP"/>
    <property type="match status" value="1"/>
</dbReference>
<reference evidence="3" key="1">
    <citation type="submission" date="2023-10" db="EMBL/GenBank/DDBJ databases">
        <authorList>
            <person name="Chen Y."/>
            <person name="Shah S."/>
            <person name="Dougan E. K."/>
            <person name="Thang M."/>
            <person name="Chan C."/>
        </authorList>
    </citation>
    <scope>NUCLEOTIDE SEQUENCE [LARGE SCALE GENOMIC DNA]</scope>
</reference>
<proteinExistence type="predicted"/>
<dbReference type="EMBL" id="CAUYUJ010008891">
    <property type="protein sequence ID" value="CAK0825279.1"/>
    <property type="molecule type" value="Genomic_DNA"/>
</dbReference>